<keyword evidence="2 4" id="KW-0808">Transferase</keyword>
<dbReference type="EMBL" id="VFOL01000001">
    <property type="protein sequence ID" value="TQL35048.1"/>
    <property type="molecule type" value="Genomic_DNA"/>
</dbReference>
<dbReference type="EMBL" id="BOQM01000007">
    <property type="protein sequence ID" value="GIM83115.1"/>
    <property type="molecule type" value="Genomic_DNA"/>
</dbReference>
<proteinExistence type="predicted"/>
<keyword evidence="1 4" id="KW-0489">Methyltransferase</keyword>
<dbReference type="GO" id="GO:0008168">
    <property type="term" value="F:methyltransferase activity"/>
    <property type="evidence" value="ECO:0007669"/>
    <property type="project" value="UniProtKB-KW"/>
</dbReference>
<dbReference type="NCBIfam" id="TIGR00095">
    <property type="entry name" value="16S rRNA (guanine(966)-N(2))-methyltransferase RsmD"/>
    <property type="match status" value="1"/>
</dbReference>
<evidence type="ECO:0000256" key="2">
    <source>
        <dbReference type="ARBA" id="ARBA00022679"/>
    </source>
</evidence>
<evidence type="ECO:0000313" key="3">
    <source>
        <dbReference type="EMBL" id="GIM83115.1"/>
    </source>
</evidence>
<dbReference type="RefSeq" id="WP_018800973.1">
    <property type="nucleotide sequence ID" value="NZ_BOQM01000007.1"/>
</dbReference>
<dbReference type="GeneID" id="93769440"/>
<dbReference type="PROSITE" id="PS00092">
    <property type="entry name" value="N6_MTASE"/>
    <property type="match status" value="1"/>
</dbReference>
<dbReference type="SUPFAM" id="SSF53335">
    <property type="entry name" value="S-adenosyl-L-methionine-dependent methyltransferases"/>
    <property type="match status" value="1"/>
</dbReference>
<dbReference type="InterPro" id="IPR029063">
    <property type="entry name" value="SAM-dependent_MTases_sf"/>
</dbReference>
<organism evidence="4 5">
    <name type="scientific">Salinispora arenicola</name>
    <dbReference type="NCBI Taxonomy" id="168697"/>
    <lineage>
        <taxon>Bacteria</taxon>
        <taxon>Bacillati</taxon>
        <taxon>Actinomycetota</taxon>
        <taxon>Actinomycetes</taxon>
        <taxon>Micromonosporales</taxon>
        <taxon>Micromonosporaceae</taxon>
        <taxon>Salinispora</taxon>
    </lineage>
</organism>
<evidence type="ECO:0000313" key="6">
    <source>
        <dbReference type="Proteomes" id="UP000677457"/>
    </source>
</evidence>
<accession>A0A542XGU2</accession>
<dbReference type="GO" id="GO:0003676">
    <property type="term" value="F:nucleic acid binding"/>
    <property type="evidence" value="ECO:0007669"/>
    <property type="project" value="InterPro"/>
</dbReference>
<reference evidence="4 5" key="1">
    <citation type="submission" date="2019-06" db="EMBL/GenBank/DDBJ databases">
        <title>Sequencing the genomes of 1000 actinobacteria strains.</title>
        <authorList>
            <person name="Klenk H.-P."/>
        </authorList>
    </citation>
    <scope>NUCLEOTIDE SEQUENCE [LARGE SCALE GENOMIC DNA]</scope>
    <source>
        <strain evidence="4 5">DSM 44819</strain>
    </source>
</reference>
<comment type="caution">
    <text evidence="4">The sequence shown here is derived from an EMBL/GenBank/DDBJ whole genome shotgun (WGS) entry which is preliminary data.</text>
</comment>
<gene>
    <name evidence="4" type="ORF">FB564_0067</name>
    <name evidence="3" type="ORF">Sar04_10500</name>
</gene>
<evidence type="ECO:0000313" key="4">
    <source>
        <dbReference type="EMBL" id="TQL35048.1"/>
    </source>
</evidence>
<evidence type="ECO:0000313" key="5">
    <source>
        <dbReference type="Proteomes" id="UP000315983"/>
    </source>
</evidence>
<protein>
    <submittedName>
        <fullName evidence="4">16S rRNA (Guanine(966)-N(2))-methyltransferase RsmD</fullName>
    </submittedName>
    <submittedName>
        <fullName evidence="3">DNA methylase</fullName>
    </submittedName>
</protein>
<dbReference type="AlphaFoldDB" id="A0A542XGU2"/>
<dbReference type="Gene3D" id="3.40.50.150">
    <property type="entry name" value="Vaccinia Virus protein VP39"/>
    <property type="match status" value="1"/>
</dbReference>
<evidence type="ECO:0000256" key="1">
    <source>
        <dbReference type="ARBA" id="ARBA00022603"/>
    </source>
</evidence>
<dbReference type="InterPro" id="IPR004398">
    <property type="entry name" value="RNA_MeTrfase_RsmD"/>
</dbReference>
<dbReference type="CDD" id="cd02440">
    <property type="entry name" value="AdoMet_MTases"/>
    <property type="match status" value="1"/>
</dbReference>
<sequence length="187" mass="19564">MTRIVAGTLGGRRIAAPPGTGTRPTSDRVREALFSALQTAVDLDGARFADLYAGSGAVGLEALSRGATHVLLVESNPRAARVIRANMTALRAGPAAQLVTGKVATVLAAGPEGDPYDAVFADPPYAVSDEEVSTMLAALVDNGWLASDALVVVERSSRTGPVGWVQGITGERSRRYGETILWYGRRS</sequence>
<name>A0A542XGU2_SALAC</name>
<dbReference type="InterPro" id="IPR002052">
    <property type="entry name" value="DNA_methylase_N6_adenine_CS"/>
</dbReference>
<dbReference type="GO" id="GO:0031167">
    <property type="term" value="P:rRNA methylation"/>
    <property type="evidence" value="ECO:0007669"/>
    <property type="project" value="InterPro"/>
</dbReference>
<dbReference type="Pfam" id="PF03602">
    <property type="entry name" value="Cons_hypoth95"/>
    <property type="match status" value="1"/>
</dbReference>
<dbReference type="PANTHER" id="PTHR43542:SF1">
    <property type="entry name" value="METHYLTRANSFERASE"/>
    <property type="match status" value="1"/>
</dbReference>
<reference evidence="3 6" key="2">
    <citation type="submission" date="2021-03" db="EMBL/GenBank/DDBJ databases">
        <title>Whole genome shotgun sequence of Salinispora arenicola NBRC 105043.</title>
        <authorList>
            <person name="Komaki H."/>
            <person name="Tamura T."/>
        </authorList>
    </citation>
    <scope>NUCLEOTIDE SEQUENCE [LARGE SCALE GENOMIC DNA]</scope>
    <source>
        <strain evidence="3 6">NBRC 105043</strain>
    </source>
</reference>
<dbReference type="PIRSF" id="PIRSF004553">
    <property type="entry name" value="CHP00095"/>
    <property type="match status" value="1"/>
</dbReference>
<keyword evidence="6" id="KW-1185">Reference proteome</keyword>
<dbReference type="Proteomes" id="UP000315983">
    <property type="component" value="Unassembled WGS sequence"/>
</dbReference>
<dbReference type="PANTHER" id="PTHR43542">
    <property type="entry name" value="METHYLTRANSFERASE"/>
    <property type="match status" value="1"/>
</dbReference>
<dbReference type="Proteomes" id="UP000677457">
    <property type="component" value="Unassembled WGS sequence"/>
</dbReference>